<dbReference type="InterPro" id="IPR036890">
    <property type="entry name" value="HATPase_C_sf"/>
</dbReference>
<organism evidence="9 10">
    <name type="scientific">Paenibacillus lycopersici</name>
    <dbReference type="NCBI Taxonomy" id="2704462"/>
    <lineage>
        <taxon>Bacteria</taxon>
        <taxon>Bacillati</taxon>
        <taxon>Bacillota</taxon>
        <taxon>Bacilli</taxon>
        <taxon>Bacillales</taxon>
        <taxon>Paenibacillaceae</taxon>
        <taxon>Paenibacillus</taxon>
    </lineage>
</organism>
<dbReference type="Pfam" id="PF02518">
    <property type="entry name" value="HATPase_c"/>
    <property type="match status" value="1"/>
</dbReference>
<evidence type="ECO:0000256" key="7">
    <source>
        <dbReference type="ARBA" id="ARBA00023012"/>
    </source>
</evidence>
<keyword evidence="6" id="KW-0067">ATP-binding</keyword>
<dbReference type="EC" id="2.7.13.3" evidence="2"/>
<dbReference type="PANTHER" id="PTHR43065:SF46">
    <property type="entry name" value="C4-DICARBOXYLATE TRANSPORT SENSOR PROTEIN DCTB"/>
    <property type="match status" value="1"/>
</dbReference>
<dbReference type="SUPFAM" id="SSF55874">
    <property type="entry name" value="ATPase domain of HSP90 chaperone/DNA topoisomerase II/histidine kinase"/>
    <property type="match status" value="1"/>
</dbReference>
<dbReference type="InterPro" id="IPR005467">
    <property type="entry name" value="His_kinase_dom"/>
</dbReference>
<evidence type="ECO:0000259" key="8">
    <source>
        <dbReference type="PROSITE" id="PS50109"/>
    </source>
</evidence>
<evidence type="ECO:0000256" key="2">
    <source>
        <dbReference type="ARBA" id="ARBA00012438"/>
    </source>
</evidence>
<evidence type="ECO:0000256" key="5">
    <source>
        <dbReference type="ARBA" id="ARBA00022777"/>
    </source>
</evidence>
<dbReference type="GO" id="GO:0004673">
    <property type="term" value="F:protein histidine kinase activity"/>
    <property type="evidence" value="ECO:0007669"/>
    <property type="project" value="UniProtKB-EC"/>
</dbReference>
<evidence type="ECO:0000313" key="10">
    <source>
        <dbReference type="Proteomes" id="UP000476064"/>
    </source>
</evidence>
<dbReference type="CDD" id="cd00075">
    <property type="entry name" value="HATPase"/>
    <property type="match status" value="1"/>
</dbReference>
<comment type="catalytic activity">
    <reaction evidence="1">
        <text>ATP + protein L-histidine = ADP + protein N-phospho-L-histidine.</text>
        <dbReference type="EC" id="2.7.13.3"/>
    </reaction>
</comment>
<dbReference type="InterPro" id="IPR003594">
    <property type="entry name" value="HATPase_dom"/>
</dbReference>
<dbReference type="Proteomes" id="UP000476064">
    <property type="component" value="Chromosome"/>
</dbReference>
<evidence type="ECO:0000256" key="6">
    <source>
        <dbReference type="ARBA" id="ARBA00022840"/>
    </source>
</evidence>
<evidence type="ECO:0000313" key="9">
    <source>
        <dbReference type="EMBL" id="QHT61293.1"/>
    </source>
</evidence>
<dbReference type="PRINTS" id="PR00344">
    <property type="entry name" value="BCTRLSENSOR"/>
</dbReference>
<keyword evidence="5 9" id="KW-0418">Kinase</keyword>
<keyword evidence="4" id="KW-0547">Nucleotide-binding</keyword>
<dbReference type="KEGG" id="plyc:GXP70_15915"/>
<keyword evidence="3" id="KW-0808">Transferase</keyword>
<dbReference type="GO" id="GO:0000160">
    <property type="term" value="P:phosphorelay signal transduction system"/>
    <property type="evidence" value="ECO:0007669"/>
    <property type="project" value="UniProtKB-KW"/>
</dbReference>
<evidence type="ECO:0000256" key="1">
    <source>
        <dbReference type="ARBA" id="ARBA00000085"/>
    </source>
</evidence>
<dbReference type="EMBL" id="CP048209">
    <property type="protein sequence ID" value="QHT61293.1"/>
    <property type="molecule type" value="Genomic_DNA"/>
</dbReference>
<evidence type="ECO:0000256" key="4">
    <source>
        <dbReference type="ARBA" id="ARBA00022741"/>
    </source>
</evidence>
<accession>A0A6C0G0C8</accession>
<dbReference type="PANTHER" id="PTHR43065">
    <property type="entry name" value="SENSOR HISTIDINE KINASE"/>
    <property type="match status" value="1"/>
</dbReference>
<dbReference type="Gene3D" id="1.10.287.130">
    <property type="match status" value="1"/>
</dbReference>
<evidence type="ECO:0000256" key="3">
    <source>
        <dbReference type="ARBA" id="ARBA00022679"/>
    </source>
</evidence>
<keyword evidence="10" id="KW-1185">Reference proteome</keyword>
<protein>
    <recommendedName>
        <fullName evidence="2">histidine kinase</fullName>
        <ecNumber evidence="2">2.7.13.3</ecNumber>
    </recommendedName>
</protein>
<dbReference type="Gene3D" id="3.30.565.10">
    <property type="entry name" value="Histidine kinase-like ATPase, C-terminal domain"/>
    <property type="match status" value="1"/>
</dbReference>
<dbReference type="SMART" id="SM00387">
    <property type="entry name" value="HATPase_c"/>
    <property type="match status" value="1"/>
</dbReference>
<keyword evidence="7" id="KW-0902">Two-component regulatory system</keyword>
<dbReference type="InterPro" id="IPR004358">
    <property type="entry name" value="Sig_transdc_His_kin-like_C"/>
</dbReference>
<proteinExistence type="predicted"/>
<feature type="domain" description="Histidine kinase" evidence="8">
    <location>
        <begin position="1"/>
        <end position="196"/>
    </location>
</feature>
<sequence>MTVVRGFIQLAKMSLDDRGKYYMNTAVDELDRAELIISDFLNYAKPREARIQAIDLTLLLQNMHTLMSTMSTMRGILMHTFIDEGLSITGDQVKLKQVIINLIKNAIEATPNGGSVEIRAYRQEEGMHVEIADTGAGMTEEQLGKLGSVSHTTKASGSGVGLMDAYQIIHGMGGRLSFESAVGVGTKATIRLPAGEKQTPKS</sequence>
<gene>
    <name evidence="9" type="ORF">GXP70_15915</name>
</gene>
<reference evidence="9 10" key="1">
    <citation type="submission" date="2020-01" db="EMBL/GenBank/DDBJ databases">
        <title>Paenibacillus sp. nov., isolated from tomato rhizosphere.</title>
        <authorList>
            <person name="Weon H.-Y."/>
            <person name="Lee S.A."/>
        </authorList>
    </citation>
    <scope>NUCLEOTIDE SEQUENCE [LARGE SCALE GENOMIC DNA]</scope>
    <source>
        <strain evidence="9 10">12200R-189</strain>
    </source>
</reference>
<dbReference type="AlphaFoldDB" id="A0A6C0G0C8"/>
<dbReference type="GO" id="GO:0005524">
    <property type="term" value="F:ATP binding"/>
    <property type="evidence" value="ECO:0007669"/>
    <property type="project" value="UniProtKB-KW"/>
</dbReference>
<name>A0A6C0G0C8_9BACL</name>
<dbReference type="PROSITE" id="PS50109">
    <property type="entry name" value="HIS_KIN"/>
    <property type="match status" value="1"/>
</dbReference>